<feature type="region of interest" description="Disordered" evidence="5">
    <location>
        <begin position="2109"/>
        <end position="2139"/>
    </location>
</feature>
<protein>
    <recommendedName>
        <fullName evidence="2">separase</fullName>
        <ecNumber evidence="2">3.4.22.49</ecNumber>
    </recommendedName>
</protein>
<gene>
    <name evidence="8" type="primary">LOC108842701</name>
</gene>
<reference evidence="7" key="1">
    <citation type="journal article" date="2019" name="Database">
        <title>The radish genome database (RadishGD): an integrated information resource for radish genomics.</title>
        <authorList>
            <person name="Yu H.J."/>
            <person name="Baek S."/>
            <person name="Lee Y.J."/>
            <person name="Cho A."/>
            <person name="Mun J.H."/>
        </authorList>
    </citation>
    <scope>NUCLEOTIDE SEQUENCE [LARGE SCALE GENOMIC DNA]</scope>
    <source>
        <strain evidence="7">cv. WK10039</strain>
    </source>
</reference>
<evidence type="ECO:0000256" key="3">
    <source>
        <dbReference type="ARBA" id="ARBA00022801"/>
    </source>
</evidence>
<evidence type="ECO:0000259" key="6">
    <source>
        <dbReference type="PROSITE" id="PS51700"/>
    </source>
</evidence>
<dbReference type="KEGG" id="rsz:108842701"/>
<sequence length="2180" mass="244418">MTSPDDVRLLSLIESSHAGDIFASVSDYLRPFTTLQSTSRKQNPALTLRSLGKQFLPFLNKSISLLPKRLSSSAAANSGEESRDSARDLFKTYELCLDCLESFSAQLACKPHTVQLQRLRMVYCLDAWGFHESVNTQAFKVLEKLRGSDVSSRLLPEVQEGEAELAMVVVEAVTAIFKAVAMSQQRDDKMFRKVLVLLDEVRAWFRVLEAKAHEKLSRLLVANLGKCAVSLVREAEGFDVDFVRSFCDTTVKEHYGFALSKDRVFKFAREVLSVLFGVKDRRMSVTIDISMSLLRSLSCQIEAETDEDKVDFVDLVSYCAHKFRSAGDMYSVKVSKKLNEVAAVFSEAIPQLNLILRLYSCGLSITVYDSKFGESKVKDASDELKIQALLNDDTRWHSLVSLLGMVDSYSSDVGNQTDLSFVGGHRNYTKKTNHSCTDIHKKTYSVQYVDALRFLCQPLANLMNSVKRKIVLNSEMSYASAHLSTVLDAFLQFCDGCLSLQRCTSDKGGRETENTKALLNVVMAAFIVSLRTQLKLEISVHLVGGVIDSPWIQSQELKYLLASLYNVGIVLYRNKELEKACEALKLCSKASWRYVELDCQMFVNQSSSSVSDLSEDAIVDFVGESCNRSAFYLDVLHQCSKCKIRQTIVHILENWLSAEHLMRRLPGPAAIVKQWVKIERGCHTNLDPVDSSTTLYSLLSSSKKRSNRAFGKILQQELLAYDEFFPLSSNLGQQMQIKIADILLKDVYVTEDMHIERARILIWKARMTRASGTEHLDDCIRFLSEAISILSELYHGLNKEGASSSHQLPIAYCLRAFCTHEAEPNSKIVFQDISTSLNLWLRIPSLDDSGDSLPTEDIIPLLYNMIDLMSVKGCTELHHHIYQLIFRLFKQKHVKPEVCLAILWECRRLGHALCPSPISDAFILSLSENCGDKSTCMEFWIDCLKDSKAKLIGFQQNFHDLHSDFLRTSSKDKGPFQSDITMDEITDAASELISSASLSGHSSFVAAYLYYDLCERLISFGKLSEALSYAKEAYRIRTLLFQEKYKYTAEKQLEKHNDAGKISERRTYSITNFEVYRSLATDFWPCGNFVWDINRCYLSCWNVLQCYLESTLQVGIVNELIGNGLEAESLLSWGKAISCSQSLFPFVVAFSSALGTFYHKKKSLDLAEKELQNAKEILNANKRDFSCGKCKLKLEVTLDKQLGDISREKLDRVSQPDGFLHAEGLFTAALGKICCPAWKSCIRSHGEEIPEGIAIDKNRGEVSGKIKLSINKEPTESKGSRRGRRAKSSQTRVSKDHDLISEPTSRLTRSMRQSLKEQCHNRSNVPEIGSKKAGFCDTSDGSGCERVLLDTKNTDHGFCICYKGKCMQCLSEKVKEPGSLNTLVSLKWELCHRKLASSILVDLGKCLADSGSVHLAHEALLHSICVLFKSNRFSHSQPSVSQLLEFIGKEVTRDVFAIDRAVILYNLCWLNLRNYHCRESRSICCDLSNVPFTKLVSWLKLAFILSREVPIVFQKVSRLLASLYMLSSSSDEFSFECDGKELSASHWVSYFHQASLGTHISYQFISNLSRTHKSQCLSDKECTEATCSSCMVPAALDLPRLAPERTQDLVQFAEDFFDNLPSSTIVCISLLGGAFNQLLQELMQIRSPVCAWVLISRLNLKSQPVAILLPVDSVIEDMSDASGNLSSTEATQVKNFESRWLCPWGSSVVDDVAPVFKSILEESHASSGSLVEDTKEHRHSWWEKRKKLDHHLRKFLRTLEDSWLGPWRCLLLGDLSNFKLPDSLQKELVKDLKSKCKMEVNEMLLKVILGGEVEDFKGEACVAQLSLRNGCYVGRGGYLYEEDSCKTPTDAPNISESRHGLALQLIHEAATKLEKQAENENREPIILVLGPEIQMLPWENIPILRKQEVYRMPSVGSISAVLKKRSLQGKTARSSFPLIDPLDSFYLLNPGGDLSETQGEFENWFRDQNFEGKAGSVPSTEELTEALRKHDLFLYFGHGSGAQYLSSREIEKLDNCCATFLMGCSSGSLWLKGCYIPQGIPLSYLLAGSPAIVANLWDVTDRDIDRFGKALLEAWLRERSDSSSSSSTSEGGCSQCESLANELAAMNLKGNNTKRTRKPRNKAAQSNIDESGKTECNHKHGRKIGSFMAAAREVCTLPYLIGAAPVCYGVPTGITKKKGV</sequence>
<evidence type="ECO:0000313" key="7">
    <source>
        <dbReference type="Proteomes" id="UP000504610"/>
    </source>
</evidence>
<dbReference type="InterPro" id="IPR005314">
    <property type="entry name" value="Peptidase_C50"/>
</dbReference>
<dbReference type="RefSeq" id="XP_018471193.2">
    <property type="nucleotide sequence ID" value="XM_018615691.2"/>
</dbReference>
<dbReference type="Pfam" id="PF03568">
    <property type="entry name" value="Separin_C"/>
    <property type="match status" value="1"/>
</dbReference>
<accession>A0A6J0MGZ3</accession>
<keyword evidence="7" id="KW-1185">Reference proteome</keyword>
<evidence type="ECO:0000256" key="2">
    <source>
        <dbReference type="ARBA" id="ARBA00012489"/>
    </source>
</evidence>
<feature type="compositionally biased region" description="Basic residues" evidence="5">
    <location>
        <begin position="2112"/>
        <end position="2121"/>
    </location>
</feature>
<dbReference type="InterPro" id="IPR056932">
    <property type="entry name" value="TPR_ESP1_2nd"/>
</dbReference>
<evidence type="ECO:0000256" key="1">
    <source>
        <dbReference type="ARBA" id="ARBA00000451"/>
    </source>
</evidence>
<dbReference type="InterPro" id="IPR056933">
    <property type="entry name" value="TPR_ESP1"/>
</dbReference>
<dbReference type="OrthoDB" id="10255632at2759"/>
<organism evidence="7 8">
    <name type="scientific">Raphanus sativus</name>
    <name type="common">Radish</name>
    <name type="synonym">Raphanus raphanistrum var. sativus</name>
    <dbReference type="NCBI Taxonomy" id="3726"/>
    <lineage>
        <taxon>Eukaryota</taxon>
        <taxon>Viridiplantae</taxon>
        <taxon>Streptophyta</taxon>
        <taxon>Embryophyta</taxon>
        <taxon>Tracheophyta</taxon>
        <taxon>Spermatophyta</taxon>
        <taxon>Magnoliopsida</taxon>
        <taxon>eudicotyledons</taxon>
        <taxon>Gunneridae</taxon>
        <taxon>Pentapetalae</taxon>
        <taxon>rosids</taxon>
        <taxon>malvids</taxon>
        <taxon>Brassicales</taxon>
        <taxon>Brassicaceae</taxon>
        <taxon>Brassiceae</taxon>
        <taxon>Raphanus</taxon>
    </lineage>
</organism>
<feature type="domain" description="Peptidase C50" evidence="6">
    <location>
        <begin position="1941"/>
        <end position="2035"/>
    </location>
</feature>
<evidence type="ECO:0000313" key="8">
    <source>
        <dbReference type="RefSeq" id="XP_018471193.2"/>
    </source>
</evidence>
<dbReference type="Proteomes" id="UP000504610">
    <property type="component" value="Chromosome 2"/>
</dbReference>
<dbReference type="GO" id="GO:0051307">
    <property type="term" value="P:meiotic chromosome separation"/>
    <property type="evidence" value="ECO:0007669"/>
    <property type="project" value="TreeGrafter"/>
</dbReference>
<dbReference type="InterPro" id="IPR030397">
    <property type="entry name" value="SEPARIN_core_dom"/>
</dbReference>
<dbReference type="PROSITE" id="PS51700">
    <property type="entry name" value="SEPARIN"/>
    <property type="match status" value="1"/>
</dbReference>
<name>A0A6J0MGZ3_RAPSA</name>
<keyword evidence="4" id="KW-0159">Chromosome partition</keyword>
<feature type="region of interest" description="Disordered" evidence="5">
    <location>
        <begin position="1271"/>
        <end position="1307"/>
    </location>
</feature>
<keyword evidence="3" id="KW-0378">Hydrolase</keyword>
<dbReference type="GO" id="GO:0072686">
    <property type="term" value="C:mitotic spindle"/>
    <property type="evidence" value="ECO:0007669"/>
    <property type="project" value="TreeGrafter"/>
</dbReference>
<dbReference type="GO" id="GO:0005737">
    <property type="term" value="C:cytoplasm"/>
    <property type="evidence" value="ECO:0007669"/>
    <property type="project" value="TreeGrafter"/>
</dbReference>
<dbReference type="GO" id="GO:0005634">
    <property type="term" value="C:nucleus"/>
    <property type="evidence" value="ECO:0007669"/>
    <property type="project" value="InterPro"/>
</dbReference>
<dbReference type="PANTHER" id="PTHR12792:SF0">
    <property type="entry name" value="SEPARIN"/>
    <property type="match status" value="1"/>
</dbReference>
<dbReference type="GeneID" id="108842701"/>
<proteinExistence type="predicted"/>
<dbReference type="GO" id="GO:0004197">
    <property type="term" value="F:cysteine-type endopeptidase activity"/>
    <property type="evidence" value="ECO:0007669"/>
    <property type="project" value="InterPro"/>
</dbReference>
<dbReference type="EC" id="3.4.22.49" evidence="2"/>
<evidence type="ECO:0000256" key="4">
    <source>
        <dbReference type="ARBA" id="ARBA00022829"/>
    </source>
</evidence>
<comment type="catalytic activity">
    <reaction evidence="1">
        <text>All bonds known to be hydrolyzed by this endopeptidase have arginine in P1 and an acidic residue in P4. P6 is often occupied by an acidic residue or by a hydroxy-amino-acid residue, the phosphorylation of which enhances cleavage.</text>
        <dbReference type="EC" id="3.4.22.49"/>
    </reaction>
</comment>
<dbReference type="Pfam" id="PF25110">
    <property type="entry name" value="TPR_ESP1"/>
    <property type="match status" value="1"/>
</dbReference>
<dbReference type="Pfam" id="PF25113">
    <property type="entry name" value="TPR_ESP1_2nd"/>
    <property type="match status" value="1"/>
</dbReference>
<dbReference type="GO" id="GO:0006508">
    <property type="term" value="P:proteolysis"/>
    <property type="evidence" value="ECO:0007669"/>
    <property type="project" value="InterPro"/>
</dbReference>
<dbReference type="PANTHER" id="PTHR12792">
    <property type="entry name" value="EXTRA SPINDLE POLES 1-RELATED"/>
    <property type="match status" value="1"/>
</dbReference>
<reference evidence="8" key="2">
    <citation type="submission" date="2025-08" db="UniProtKB">
        <authorList>
            <consortium name="RefSeq"/>
        </authorList>
    </citation>
    <scope>IDENTIFICATION</scope>
    <source>
        <tissue evidence="8">Leaf</tissue>
    </source>
</reference>
<evidence type="ECO:0000256" key="5">
    <source>
        <dbReference type="SAM" id="MobiDB-lite"/>
    </source>
</evidence>